<feature type="signal peptide" evidence="2">
    <location>
        <begin position="1"/>
        <end position="19"/>
    </location>
</feature>
<dbReference type="Pfam" id="PF13432">
    <property type="entry name" value="TPR_16"/>
    <property type="match status" value="2"/>
</dbReference>
<organism evidence="3 4">
    <name type="scientific">Botrimarina hoheduenensis</name>
    <dbReference type="NCBI Taxonomy" id="2528000"/>
    <lineage>
        <taxon>Bacteria</taxon>
        <taxon>Pseudomonadati</taxon>
        <taxon>Planctomycetota</taxon>
        <taxon>Planctomycetia</taxon>
        <taxon>Pirellulales</taxon>
        <taxon>Lacipirellulaceae</taxon>
        <taxon>Botrimarina</taxon>
    </lineage>
</organism>
<dbReference type="Pfam" id="PF13174">
    <property type="entry name" value="TPR_6"/>
    <property type="match status" value="1"/>
</dbReference>
<evidence type="ECO:0000256" key="2">
    <source>
        <dbReference type="SAM" id="SignalP"/>
    </source>
</evidence>
<keyword evidence="2" id="KW-0732">Signal</keyword>
<dbReference type="Gene3D" id="1.25.40.10">
    <property type="entry name" value="Tetratricopeptide repeat domain"/>
    <property type="match status" value="1"/>
</dbReference>
<accession>A0A5C5WCD2</accession>
<comment type="caution">
    <text evidence="3">The sequence shown here is derived from an EMBL/GenBank/DDBJ whole genome shotgun (WGS) entry which is preliminary data.</text>
</comment>
<keyword evidence="4" id="KW-1185">Reference proteome</keyword>
<feature type="repeat" description="TPR" evidence="1">
    <location>
        <begin position="175"/>
        <end position="208"/>
    </location>
</feature>
<name>A0A5C5WCD2_9BACT</name>
<feature type="chain" id="PRO_5022774246" evidence="2">
    <location>
        <begin position="20"/>
        <end position="355"/>
    </location>
</feature>
<dbReference type="InterPro" id="IPR011990">
    <property type="entry name" value="TPR-like_helical_dom_sf"/>
</dbReference>
<evidence type="ECO:0000313" key="4">
    <source>
        <dbReference type="Proteomes" id="UP000318995"/>
    </source>
</evidence>
<dbReference type="InterPro" id="IPR019734">
    <property type="entry name" value="TPR_rpt"/>
</dbReference>
<protein>
    <submittedName>
        <fullName evidence="3">Lipoprotein NlpI</fullName>
    </submittedName>
</protein>
<reference evidence="3 4" key="1">
    <citation type="submission" date="2019-02" db="EMBL/GenBank/DDBJ databases">
        <title>Deep-cultivation of Planctomycetes and their phenomic and genomic characterization uncovers novel biology.</title>
        <authorList>
            <person name="Wiegand S."/>
            <person name="Jogler M."/>
            <person name="Boedeker C."/>
            <person name="Pinto D."/>
            <person name="Vollmers J."/>
            <person name="Rivas-Marin E."/>
            <person name="Kohn T."/>
            <person name="Peeters S.H."/>
            <person name="Heuer A."/>
            <person name="Rast P."/>
            <person name="Oberbeckmann S."/>
            <person name="Bunk B."/>
            <person name="Jeske O."/>
            <person name="Meyerdierks A."/>
            <person name="Storesund J.E."/>
            <person name="Kallscheuer N."/>
            <person name="Luecker S."/>
            <person name="Lage O.M."/>
            <person name="Pohl T."/>
            <person name="Merkel B.J."/>
            <person name="Hornburger P."/>
            <person name="Mueller R.-W."/>
            <person name="Bruemmer F."/>
            <person name="Labrenz M."/>
            <person name="Spormann A.M."/>
            <person name="Op Den Camp H."/>
            <person name="Overmann J."/>
            <person name="Amann R."/>
            <person name="Jetten M.S.M."/>
            <person name="Mascher T."/>
            <person name="Medema M.H."/>
            <person name="Devos D.P."/>
            <person name="Kaster A.-K."/>
            <person name="Ovreas L."/>
            <person name="Rohde M."/>
            <person name="Galperin M.Y."/>
            <person name="Jogler C."/>
        </authorList>
    </citation>
    <scope>NUCLEOTIDE SEQUENCE [LARGE SCALE GENOMIC DNA]</scope>
    <source>
        <strain evidence="3 4">Pla111</strain>
    </source>
</reference>
<dbReference type="PANTHER" id="PTHR44809:SF1">
    <property type="entry name" value="PROTEIN O-MANNOSYL-TRANSFERASE TMTC1"/>
    <property type="match status" value="1"/>
</dbReference>
<dbReference type="PROSITE" id="PS50005">
    <property type="entry name" value="TPR"/>
    <property type="match status" value="2"/>
</dbReference>
<dbReference type="EMBL" id="SJPH01000001">
    <property type="protein sequence ID" value="TWT48568.1"/>
    <property type="molecule type" value="Genomic_DNA"/>
</dbReference>
<evidence type="ECO:0000313" key="3">
    <source>
        <dbReference type="EMBL" id="TWT48568.1"/>
    </source>
</evidence>
<proteinExistence type="predicted"/>
<sequence length="355" mass="37163" precursor="true">MRIILTIGLLASLTGPVTAAPASLLQSSSDNQNAAGTASSAPGRFGWLTKWFGGSDTAAVPGAVVAPQPSFASQGYPGGFSASTPVATTQLPYVPQSPSSSLSANDLQGMLSAAEAAEGRGQLDAARQILTQCAAAHPGSAQPHRRLGHLEDRAGRLADAERHYRQAIGCDPSSGAAMNDLGLCLARQGRFEASADAFRQAIMLRPDKALYRNNIATVLVQIGKTDEALANLQASYDPAIASYNLGQLLVKAERPAEAAEQFQRALAEDATLIPARQALAKLPTSFAPQLAESEPSYTELVTQQSESTYAGVPEFMRPQSEYEPATPPASSARVANAVAPATADFPRLLPPVIER</sequence>
<dbReference type="AlphaFoldDB" id="A0A5C5WCD2"/>
<dbReference type="InterPro" id="IPR052943">
    <property type="entry name" value="TMTC_O-mannosyl-trnsfr"/>
</dbReference>
<dbReference type="RefSeq" id="WP_146570734.1">
    <property type="nucleotide sequence ID" value="NZ_SJPH01000001.1"/>
</dbReference>
<dbReference type="PANTHER" id="PTHR44809">
    <property type="match status" value="1"/>
</dbReference>
<keyword evidence="3" id="KW-0449">Lipoprotein</keyword>
<dbReference type="Proteomes" id="UP000318995">
    <property type="component" value="Unassembled WGS sequence"/>
</dbReference>
<dbReference type="SUPFAM" id="SSF48452">
    <property type="entry name" value="TPR-like"/>
    <property type="match status" value="1"/>
</dbReference>
<keyword evidence="1" id="KW-0802">TPR repeat</keyword>
<evidence type="ECO:0000256" key="1">
    <source>
        <dbReference type="PROSITE-ProRule" id="PRU00339"/>
    </source>
</evidence>
<dbReference type="SMART" id="SM00028">
    <property type="entry name" value="TPR"/>
    <property type="match status" value="4"/>
</dbReference>
<gene>
    <name evidence="3" type="ORF">Pla111_03420</name>
</gene>
<dbReference type="OrthoDB" id="288828at2"/>
<feature type="repeat" description="TPR" evidence="1">
    <location>
        <begin position="141"/>
        <end position="174"/>
    </location>
</feature>